<evidence type="ECO:0000313" key="1">
    <source>
        <dbReference type="Proteomes" id="UP000095286"/>
    </source>
</evidence>
<dbReference type="Proteomes" id="UP000095286">
    <property type="component" value="Unplaced"/>
</dbReference>
<organism evidence="1 2">
    <name type="scientific">Rhabditophanes sp. KR3021</name>
    <dbReference type="NCBI Taxonomy" id="114890"/>
    <lineage>
        <taxon>Eukaryota</taxon>
        <taxon>Metazoa</taxon>
        <taxon>Ecdysozoa</taxon>
        <taxon>Nematoda</taxon>
        <taxon>Chromadorea</taxon>
        <taxon>Rhabditida</taxon>
        <taxon>Tylenchina</taxon>
        <taxon>Panagrolaimomorpha</taxon>
        <taxon>Strongyloidoidea</taxon>
        <taxon>Alloionematidae</taxon>
        <taxon>Rhabditophanes</taxon>
    </lineage>
</organism>
<dbReference type="WBParaSite" id="RSKR_0000273100.1">
    <property type="protein sequence ID" value="RSKR_0000273100.1"/>
    <property type="gene ID" value="RSKR_0000273100"/>
</dbReference>
<name>A0AC35TNG5_9BILA</name>
<protein>
    <submittedName>
        <fullName evidence="2">G_PROTEIN_RECEP_F2_4 domain-containing protein</fullName>
    </submittedName>
</protein>
<proteinExistence type="predicted"/>
<evidence type="ECO:0000313" key="2">
    <source>
        <dbReference type="WBParaSite" id="RSKR_0000273100.1"/>
    </source>
</evidence>
<reference evidence="2" key="1">
    <citation type="submission" date="2016-11" db="UniProtKB">
        <authorList>
            <consortium name="WormBaseParasite"/>
        </authorList>
    </citation>
    <scope>IDENTIFICATION</scope>
    <source>
        <strain evidence="2">KR3021</strain>
    </source>
</reference>
<accession>A0AC35TNG5</accession>
<sequence>MRCPDLKAFDTRRNVSKFCHSSGRWLGKNETDFSRPHGYTPYSLCFSEEVKLLSEAVGSAIAFANDIARYIRYLEFVGLALSVCALTIGILIFASFRRLRVFRNMLHLQLMIAILMVSLIRLVIYIDLEFTDKLAALGNAKSRTTGRNINTMPIICEGMYFLLEYFKCVAFWWSFLEGIYLHNQLVIAFSDREPNLGIYMTVGYGAPLVHSLIWLSVVIQQYNGAVHRCLGNYYLMASFWILDGVRLFQLVVNTLIVCNVIRVLWRKVCESHNSNEMDKMKKSVKAAFMLIPLLGIPNIMQTIPIQPTEKNIWFFAIWTFLASASYMFQGLVISIIYCFTNKEVQGVLLQYYNRFKLQHTTGHELRRGSKSQTSHYQTKNGNGNHVSKLNGSNKKSSGDSASNLLLPHQRTSLQSCERTSVTSISCDLKTPLANVDFESQSNQQQSSNGASEQQYGANNLSFESNGKTINLDRNGNNGSL</sequence>